<accession>A0A1Y2C9F2</accession>
<proteinExistence type="predicted"/>
<dbReference type="AlphaFoldDB" id="A0A1Y2C9F2"/>
<feature type="signal peptide" evidence="2">
    <location>
        <begin position="1"/>
        <end position="18"/>
    </location>
</feature>
<reference evidence="3 4" key="1">
    <citation type="submission" date="2016-07" db="EMBL/GenBank/DDBJ databases">
        <title>Pervasive Adenine N6-methylation of Active Genes in Fungi.</title>
        <authorList>
            <consortium name="DOE Joint Genome Institute"/>
            <person name="Mondo S.J."/>
            <person name="Dannebaum R.O."/>
            <person name="Kuo R.C."/>
            <person name="Labutti K."/>
            <person name="Haridas S."/>
            <person name="Kuo A."/>
            <person name="Salamov A."/>
            <person name="Ahrendt S.R."/>
            <person name="Lipzen A."/>
            <person name="Sullivan W."/>
            <person name="Andreopoulos W.B."/>
            <person name="Clum A."/>
            <person name="Lindquist E."/>
            <person name="Daum C."/>
            <person name="Ramamoorthy G.K."/>
            <person name="Gryganskyi A."/>
            <person name="Culley D."/>
            <person name="Magnuson J.K."/>
            <person name="James T.Y."/>
            <person name="O'Malley M.A."/>
            <person name="Stajich J.E."/>
            <person name="Spatafora J.W."/>
            <person name="Visel A."/>
            <person name="Grigoriev I.V."/>
        </authorList>
    </citation>
    <scope>NUCLEOTIDE SEQUENCE [LARGE SCALE GENOMIC DNA]</scope>
    <source>
        <strain evidence="3 4">JEL800</strain>
    </source>
</reference>
<name>A0A1Y2C9F2_9FUNG</name>
<protein>
    <submittedName>
        <fullName evidence="3">Uncharacterized protein</fullName>
    </submittedName>
</protein>
<comment type="caution">
    <text evidence="3">The sequence shown here is derived from an EMBL/GenBank/DDBJ whole genome shotgun (WGS) entry which is preliminary data.</text>
</comment>
<dbReference type="OrthoDB" id="10391089at2759"/>
<organism evidence="3 4">
    <name type="scientific">Rhizoclosmatium globosum</name>
    <dbReference type="NCBI Taxonomy" id="329046"/>
    <lineage>
        <taxon>Eukaryota</taxon>
        <taxon>Fungi</taxon>
        <taxon>Fungi incertae sedis</taxon>
        <taxon>Chytridiomycota</taxon>
        <taxon>Chytridiomycota incertae sedis</taxon>
        <taxon>Chytridiomycetes</taxon>
        <taxon>Chytridiales</taxon>
        <taxon>Chytriomycetaceae</taxon>
        <taxon>Rhizoclosmatium</taxon>
    </lineage>
</organism>
<keyword evidence="4" id="KW-1185">Reference proteome</keyword>
<evidence type="ECO:0000256" key="2">
    <source>
        <dbReference type="SAM" id="SignalP"/>
    </source>
</evidence>
<feature type="chain" id="PRO_5011988191" evidence="2">
    <location>
        <begin position="19"/>
        <end position="162"/>
    </location>
</feature>
<gene>
    <name evidence="3" type="ORF">BCR33DRAFT_245706</name>
</gene>
<feature type="compositionally biased region" description="Low complexity" evidence="1">
    <location>
        <begin position="62"/>
        <end position="84"/>
    </location>
</feature>
<feature type="region of interest" description="Disordered" evidence="1">
    <location>
        <begin position="62"/>
        <end position="89"/>
    </location>
</feature>
<dbReference type="Proteomes" id="UP000193642">
    <property type="component" value="Unassembled WGS sequence"/>
</dbReference>
<evidence type="ECO:0000256" key="1">
    <source>
        <dbReference type="SAM" id="MobiDB-lite"/>
    </source>
</evidence>
<sequence>MMHILLRIFLVLAAIAAASDSSEYYADSSITASGPDNGLVSQSITSTVGNDVSSTATATAAITPDVSSTTPETSATTPETATATRGISSAPTPSGIVLTSNASSFIYQAPAANSTGNPPSQLVYSFGLQGFPHFRVSYYRDGLRCNEVSTVVVCVGGVPVAK</sequence>
<evidence type="ECO:0000313" key="4">
    <source>
        <dbReference type="Proteomes" id="UP000193642"/>
    </source>
</evidence>
<dbReference type="EMBL" id="MCGO01000024">
    <property type="protein sequence ID" value="ORY43658.1"/>
    <property type="molecule type" value="Genomic_DNA"/>
</dbReference>
<keyword evidence="2" id="KW-0732">Signal</keyword>
<evidence type="ECO:0000313" key="3">
    <source>
        <dbReference type="EMBL" id="ORY43658.1"/>
    </source>
</evidence>